<dbReference type="FunFam" id="3.40.50.150:FF:000146">
    <property type="entry name" value="Acetylserotonin O-methyltransferase"/>
    <property type="match status" value="1"/>
</dbReference>
<keyword evidence="2" id="KW-0489">Methyltransferase</keyword>
<dbReference type="InterPro" id="IPR029063">
    <property type="entry name" value="SAM-dependent_MTases_sf"/>
</dbReference>
<dbReference type="InterPro" id="IPR001077">
    <property type="entry name" value="COMT_C"/>
</dbReference>
<dbReference type="PANTHER" id="PTHR43712:SF2">
    <property type="entry name" value="O-METHYLTRANSFERASE CICE"/>
    <property type="match status" value="1"/>
</dbReference>
<dbReference type="AlphaFoldDB" id="A0A8C9UYS6"/>
<evidence type="ECO:0000256" key="8">
    <source>
        <dbReference type="ARBA" id="ARBA00040730"/>
    </source>
</evidence>
<dbReference type="GO" id="GO:0032259">
    <property type="term" value="P:methylation"/>
    <property type="evidence" value="ECO:0007669"/>
    <property type="project" value="UniProtKB-KW"/>
</dbReference>
<evidence type="ECO:0000256" key="11">
    <source>
        <dbReference type="PIRSR" id="PIRSR005739-1"/>
    </source>
</evidence>
<feature type="domain" description="O-methyltransferase C-terminal" evidence="12">
    <location>
        <begin position="121"/>
        <end position="327"/>
    </location>
</feature>
<dbReference type="CTD" id="568256"/>
<dbReference type="EC" id="2.1.1.4" evidence="7"/>
<evidence type="ECO:0000256" key="5">
    <source>
        <dbReference type="ARBA" id="ARBA00037645"/>
    </source>
</evidence>
<evidence type="ECO:0000256" key="9">
    <source>
        <dbReference type="ARBA" id="ARBA00043054"/>
    </source>
</evidence>
<feature type="active site" description="Proton acceptor" evidence="11">
    <location>
        <position position="256"/>
    </location>
</feature>
<feature type="domain" description="O-methyltransferase dimerisation" evidence="13">
    <location>
        <begin position="17"/>
        <end position="99"/>
    </location>
</feature>
<dbReference type="InterPro" id="IPR036390">
    <property type="entry name" value="WH_DNA-bd_sf"/>
</dbReference>
<comment type="pathway">
    <text evidence="6">Aromatic compound metabolism; melatonin biosynthesis; melatonin from serotonin: step 1/2.</text>
</comment>
<dbReference type="InterPro" id="IPR016461">
    <property type="entry name" value="COMT-like"/>
</dbReference>
<keyword evidence="10" id="KW-0471">Melatonin biosynthesis</keyword>
<dbReference type="SUPFAM" id="SSF46785">
    <property type="entry name" value="Winged helix' DNA-binding domain"/>
    <property type="match status" value="1"/>
</dbReference>
<keyword evidence="3" id="KW-0808">Transferase</keyword>
<reference evidence="14" key="3">
    <citation type="submission" date="2025-09" db="UniProtKB">
        <authorList>
            <consortium name="Ensembl"/>
        </authorList>
    </citation>
    <scope>IDENTIFICATION</scope>
</reference>
<evidence type="ECO:0000259" key="13">
    <source>
        <dbReference type="Pfam" id="PF08100"/>
    </source>
</evidence>
<dbReference type="OrthoDB" id="1606438at2759"/>
<organism evidence="14 15">
    <name type="scientific">Scleropages formosus</name>
    <name type="common">Asian bonytongue</name>
    <name type="synonym">Osteoglossum formosum</name>
    <dbReference type="NCBI Taxonomy" id="113540"/>
    <lineage>
        <taxon>Eukaryota</taxon>
        <taxon>Metazoa</taxon>
        <taxon>Chordata</taxon>
        <taxon>Craniata</taxon>
        <taxon>Vertebrata</taxon>
        <taxon>Euteleostomi</taxon>
        <taxon>Actinopterygii</taxon>
        <taxon>Neopterygii</taxon>
        <taxon>Teleostei</taxon>
        <taxon>Osteoglossocephala</taxon>
        <taxon>Osteoglossomorpha</taxon>
        <taxon>Osteoglossiformes</taxon>
        <taxon>Osteoglossidae</taxon>
        <taxon>Scleropages</taxon>
    </lineage>
</organism>
<reference evidence="14" key="2">
    <citation type="submission" date="2025-08" db="UniProtKB">
        <authorList>
            <consortium name="Ensembl"/>
        </authorList>
    </citation>
    <scope>IDENTIFICATION</scope>
</reference>
<dbReference type="SUPFAM" id="SSF53335">
    <property type="entry name" value="S-adenosyl-L-methionine-dependent methyltransferases"/>
    <property type="match status" value="1"/>
</dbReference>
<comment type="function">
    <text evidence="5">Catalyzes the transfer of a methyl group onto N-acetylserotonin, producing melatonin (N-acetyl-5-methoxytryptamine).</text>
</comment>
<name>A0A8C9UYS6_SCLFO</name>
<dbReference type="GO" id="GO:0017096">
    <property type="term" value="F:acetylserotonin O-methyltransferase activity"/>
    <property type="evidence" value="ECO:0007669"/>
    <property type="project" value="UniProtKB-EC"/>
</dbReference>
<dbReference type="GeneID" id="108920780"/>
<dbReference type="Gene3D" id="3.40.50.150">
    <property type="entry name" value="Vaccinia Virus protein VP39"/>
    <property type="match status" value="1"/>
</dbReference>
<dbReference type="PROSITE" id="PS51683">
    <property type="entry name" value="SAM_OMT_II"/>
    <property type="match status" value="1"/>
</dbReference>
<dbReference type="KEGG" id="sfm:108920780"/>
<gene>
    <name evidence="14" type="primary">asmt2</name>
</gene>
<evidence type="ECO:0000256" key="6">
    <source>
        <dbReference type="ARBA" id="ARBA00037926"/>
    </source>
</evidence>
<dbReference type="GO" id="GO:0046983">
    <property type="term" value="F:protein dimerization activity"/>
    <property type="evidence" value="ECO:0007669"/>
    <property type="project" value="InterPro"/>
</dbReference>
<dbReference type="Pfam" id="PF00891">
    <property type="entry name" value="Methyltransf_2"/>
    <property type="match status" value="1"/>
</dbReference>
<dbReference type="PANTHER" id="PTHR43712">
    <property type="entry name" value="PUTATIVE (AFU_ORTHOLOGUE AFUA_4G14580)-RELATED"/>
    <property type="match status" value="1"/>
</dbReference>
<comment type="subunit">
    <text evidence="1">Homodimer.</text>
</comment>
<sequence>MAEHLSQSELDYPFKLLEYINGFRVSQVIFSACDLGVFDLFLRSPTPLSAEAVARELGASEGGTERLLDVLAGFHILEVEVVEGKALYSGTDVSNLYLSKAGAKSLYDMIVYFSQTIYPLWGSLADAIRERKNEHETNIESEDLFKAAYRSDEEMLKFMGFMNSTWVIDGHDVVTAFDLSPFNTIIILGGCSGALAREVTREYPAATVTVLDSSAVLQAAREHFLQADDTIQFQEGDFCAGEIPPADLYVLPRIIHDWKEDMVVQLLQKIHGSCKPGGGILIVEALLFENKRGPVTTQIFSLNMLVQTGGQEHPPSHYCRMMATAGFHGVQVRRTGKCYDAILGIK</sequence>
<evidence type="ECO:0000313" key="15">
    <source>
        <dbReference type="Proteomes" id="UP000694397"/>
    </source>
</evidence>
<evidence type="ECO:0000259" key="12">
    <source>
        <dbReference type="Pfam" id="PF00891"/>
    </source>
</evidence>
<evidence type="ECO:0000256" key="3">
    <source>
        <dbReference type="ARBA" id="ARBA00022679"/>
    </source>
</evidence>
<evidence type="ECO:0000256" key="4">
    <source>
        <dbReference type="ARBA" id="ARBA00022691"/>
    </source>
</evidence>
<evidence type="ECO:0000256" key="7">
    <source>
        <dbReference type="ARBA" id="ARBA00039116"/>
    </source>
</evidence>
<reference evidence="14 15" key="1">
    <citation type="submission" date="2019-04" db="EMBL/GenBank/DDBJ databases">
        <authorList>
            <consortium name="Wellcome Sanger Institute Data Sharing"/>
        </authorList>
    </citation>
    <scope>NUCLEOTIDE SEQUENCE [LARGE SCALE GENOMIC DNA]</scope>
</reference>
<accession>A0A8C9UYS6</accession>
<protein>
    <recommendedName>
        <fullName evidence="8">Acetylserotonin O-methyltransferase</fullName>
        <ecNumber evidence="7">2.1.1.4</ecNumber>
    </recommendedName>
    <alternativeName>
        <fullName evidence="9">Hydroxyindole O-methyltransferase</fullName>
    </alternativeName>
</protein>
<dbReference type="Proteomes" id="UP000694397">
    <property type="component" value="Chromosome 21"/>
</dbReference>
<dbReference type="Gene3D" id="1.10.10.10">
    <property type="entry name" value="Winged helix-like DNA-binding domain superfamily/Winged helix DNA-binding domain"/>
    <property type="match status" value="1"/>
</dbReference>
<dbReference type="InterPro" id="IPR012967">
    <property type="entry name" value="COMT_dimerisation"/>
</dbReference>
<dbReference type="PIRSF" id="PIRSF005739">
    <property type="entry name" value="O-mtase"/>
    <property type="match status" value="1"/>
</dbReference>
<dbReference type="RefSeq" id="XP_018585335.1">
    <property type="nucleotide sequence ID" value="XM_018729819.2"/>
</dbReference>
<dbReference type="RefSeq" id="XP_018585334.1">
    <property type="nucleotide sequence ID" value="XM_018729818.2"/>
</dbReference>
<dbReference type="GO" id="GO:0030187">
    <property type="term" value="P:melatonin biosynthetic process"/>
    <property type="evidence" value="ECO:0007669"/>
    <property type="project" value="UniProtKB-KW"/>
</dbReference>
<dbReference type="FunFam" id="1.10.10.10:FF:000358">
    <property type="entry name" value="Acetylserotonin O-methyltransferase"/>
    <property type="match status" value="1"/>
</dbReference>
<dbReference type="Pfam" id="PF08100">
    <property type="entry name" value="Dimerisation"/>
    <property type="match status" value="1"/>
</dbReference>
<evidence type="ECO:0000256" key="2">
    <source>
        <dbReference type="ARBA" id="ARBA00022603"/>
    </source>
</evidence>
<evidence type="ECO:0000313" key="14">
    <source>
        <dbReference type="Ensembl" id="ENSSFOP00015006716.1"/>
    </source>
</evidence>
<dbReference type="Ensembl" id="ENSSFOT00015006820.2">
    <property type="protein sequence ID" value="ENSSFOP00015006716.1"/>
    <property type="gene ID" value="ENSSFOG00015004432.2"/>
</dbReference>
<dbReference type="GeneTree" id="ENSGT00940000166228"/>
<evidence type="ECO:0000256" key="10">
    <source>
        <dbReference type="ARBA" id="ARBA00043260"/>
    </source>
</evidence>
<dbReference type="InterPro" id="IPR036388">
    <property type="entry name" value="WH-like_DNA-bd_sf"/>
</dbReference>
<keyword evidence="4" id="KW-0949">S-adenosyl-L-methionine</keyword>
<dbReference type="RefSeq" id="XP_018585336.1">
    <property type="nucleotide sequence ID" value="XM_018729820.1"/>
</dbReference>
<keyword evidence="15" id="KW-1185">Reference proteome</keyword>
<proteinExistence type="predicted"/>
<evidence type="ECO:0000256" key="1">
    <source>
        <dbReference type="ARBA" id="ARBA00011738"/>
    </source>
</evidence>